<organism evidence="2 3">
    <name type="scientific">Phaeosphaeria nodorum (strain SN15 / ATCC MYA-4574 / FGSC 10173)</name>
    <name type="common">Glume blotch fungus</name>
    <name type="synonym">Parastagonospora nodorum</name>
    <dbReference type="NCBI Taxonomy" id="321614"/>
    <lineage>
        <taxon>Eukaryota</taxon>
        <taxon>Fungi</taxon>
        <taxon>Dikarya</taxon>
        <taxon>Ascomycota</taxon>
        <taxon>Pezizomycotina</taxon>
        <taxon>Dothideomycetes</taxon>
        <taxon>Pleosporomycetidae</taxon>
        <taxon>Pleosporales</taxon>
        <taxon>Pleosporineae</taxon>
        <taxon>Phaeosphaeriaceae</taxon>
        <taxon>Parastagonospora</taxon>
    </lineage>
</organism>
<feature type="compositionally biased region" description="Basic and acidic residues" evidence="1">
    <location>
        <begin position="1"/>
        <end position="10"/>
    </location>
</feature>
<sequence>MVRIDNEKFEISNLPIPAHQQNSSSNHGLAPPQPQKSAEFQTTWAPGRLES</sequence>
<accession>Q0ULH6</accession>
<dbReference type="EMBL" id="CH445335">
    <property type="protein sequence ID" value="EAT84854.1"/>
    <property type="molecule type" value="Genomic_DNA"/>
</dbReference>
<dbReference type="GeneID" id="5974618"/>
<dbReference type="AlphaFoldDB" id="Q0ULH6"/>
<feature type="compositionally biased region" description="Polar residues" evidence="1">
    <location>
        <begin position="35"/>
        <end position="44"/>
    </location>
</feature>
<feature type="region of interest" description="Disordered" evidence="1">
    <location>
        <begin position="1"/>
        <end position="51"/>
    </location>
</feature>
<dbReference type="InParanoid" id="Q0ULH6"/>
<protein>
    <submittedName>
        <fullName evidence="2">Uncharacterized protein</fullName>
    </submittedName>
</protein>
<reference evidence="3" key="1">
    <citation type="journal article" date="2007" name="Plant Cell">
        <title>Dothideomycete-plant interactions illuminated by genome sequencing and EST analysis of the wheat pathogen Stagonospora nodorum.</title>
        <authorList>
            <person name="Hane J.K."/>
            <person name="Lowe R.G."/>
            <person name="Solomon P.S."/>
            <person name="Tan K.C."/>
            <person name="Schoch C.L."/>
            <person name="Spatafora J.W."/>
            <person name="Crous P.W."/>
            <person name="Kodira C."/>
            <person name="Birren B.W."/>
            <person name="Galagan J.E."/>
            <person name="Torriani S.F."/>
            <person name="McDonald B.A."/>
            <person name="Oliver R.P."/>
        </authorList>
    </citation>
    <scope>NUCLEOTIDE SEQUENCE [LARGE SCALE GENOMIC DNA]</scope>
    <source>
        <strain evidence="3">SN15 / ATCC MYA-4574 / FGSC 10173</strain>
    </source>
</reference>
<evidence type="ECO:0000313" key="3">
    <source>
        <dbReference type="Proteomes" id="UP000001055"/>
    </source>
</evidence>
<dbReference type="KEGG" id="pno:SNOG_07388"/>
<dbReference type="RefSeq" id="XP_001797725.1">
    <property type="nucleotide sequence ID" value="XM_001797673.1"/>
</dbReference>
<dbReference type="HOGENOM" id="CLU_3107145_0_0_1"/>
<dbReference type="Proteomes" id="UP000001055">
    <property type="component" value="Unassembled WGS sequence"/>
</dbReference>
<proteinExistence type="predicted"/>
<gene>
    <name evidence="2" type="ORF">SNOG_07388</name>
</gene>
<name>Q0ULH6_PHANO</name>
<evidence type="ECO:0000256" key="1">
    <source>
        <dbReference type="SAM" id="MobiDB-lite"/>
    </source>
</evidence>
<evidence type="ECO:0000313" key="2">
    <source>
        <dbReference type="EMBL" id="EAT84854.1"/>
    </source>
</evidence>